<dbReference type="EMBL" id="QJVJ01000007">
    <property type="protein sequence ID" value="PYI53451.1"/>
    <property type="molecule type" value="Genomic_DNA"/>
</dbReference>
<gene>
    <name evidence="2" type="ORF">DLM86_16900</name>
</gene>
<sequence length="260" mass="28087">MSVLQSFSLAGKVALVTGGAGLYGRQIALALAQAGAATHMTSRSEEQLPELEESFARDGVAVTALPFDQERERSVLDLRDRILEKHGRIDILVNNAVARTMASWNDPLETFERSMRINATGLFAVTRAFGDVMAEQGAGSIVNIGSIQGMIGPDAALYKDLDFHGFVPDYFFHKGGMVNFTRFVASYYGPRNVRCNCISPGGLASHRTPETFVERYAERTMLGRMAGDTDLMGSVVFLASDASVYVTGANLPVDGGYTAK</sequence>
<comment type="caution">
    <text evidence="2">The sequence shown here is derived from an EMBL/GenBank/DDBJ whole genome shotgun (WGS) entry which is preliminary data.</text>
</comment>
<dbReference type="PANTHER" id="PTHR42760:SF124">
    <property type="entry name" value="SHORT-CHAIN DEHYDROGENASE_REDUCTASE"/>
    <property type="match status" value="1"/>
</dbReference>
<accession>A0A2V5K2Q2</accession>
<reference evidence="2 3" key="1">
    <citation type="submission" date="2018-05" db="EMBL/GenBank/DDBJ databases">
        <title>Paenibacillus flagellatus sp. nov., isolated from selenium mineral soil.</title>
        <authorList>
            <person name="Dai X."/>
        </authorList>
    </citation>
    <scope>NUCLEOTIDE SEQUENCE [LARGE SCALE GENOMIC DNA]</scope>
    <source>
        <strain evidence="2 3">DXL2</strain>
    </source>
</reference>
<dbReference type="InterPro" id="IPR036291">
    <property type="entry name" value="NAD(P)-bd_dom_sf"/>
</dbReference>
<evidence type="ECO:0000313" key="3">
    <source>
        <dbReference type="Proteomes" id="UP000247476"/>
    </source>
</evidence>
<dbReference type="Gene3D" id="3.40.50.720">
    <property type="entry name" value="NAD(P)-binding Rossmann-like Domain"/>
    <property type="match status" value="1"/>
</dbReference>
<keyword evidence="3" id="KW-1185">Reference proteome</keyword>
<proteinExistence type="inferred from homology"/>
<protein>
    <submittedName>
        <fullName evidence="2">Alcohol dehydrogenase</fullName>
    </submittedName>
</protein>
<organism evidence="2 3">
    <name type="scientific">Paenibacillus flagellatus</name>
    <dbReference type="NCBI Taxonomy" id="2211139"/>
    <lineage>
        <taxon>Bacteria</taxon>
        <taxon>Bacillati</taxon>
        <taxon>Bacillota</taxon>
        <taxon>Bacilli</taxon>
        <taxon>Bacillales</taxon>
        <taxon>Paenibacillaceae</taxon>
        <taxon>Paenibacillus</taxon>
    </lineage>
</organism>
<evidence type="ECO:0000313" key="2">
    <source>
        <dbReference type="EMBL" id="PYI53451.1"/>
    </source>
</evidence>
<dbReference type="InterPro" id="IPR002347">
    <property type="entry name" value="SDR_fam"/>
</dbReference>
<comment type="similarity">
    <text evidence="1">Belongs to the short-chain dehydrogenases/reductases (SDR) family.</text>
</comment>
<evidence type="ECO:0000256" key="1">
    <source>
        <dbReference type="ARBA" id="ARBA00006484"/>
    </source>
</evidence>
<dbReference type="PANTHER" id="PTHR42760">
    <property type="entry name" value="SHORT-CHAIN DEHYDROGENASES/REDUCTASES FAMILY MEMBER"/>
    <property type="match status" value="1"/>
</dbReference>
<dbReference type="Pfam" id="PF13561">
    <property type="entry name" value="adh_short_C2"/>
    <property type="match status" value="1"/>
</dbReference>
<name>A0A2V5K2Q2_9BACL</name>
<dbReference type="AlphaFoldDB" id="A0A2V5K2Q2"/>
<dbReference type="PRINTS" id="PR00080">
    <property type="entry name" value="SDRFAMILY"/>
</dbReference>
<dbReference type="RefSeq" id="WP_110841223.1">
    <property type="nucleotide sequence ID" value="NZ_QJVJ01000007.1"/>
</dbReference>
<dbReference type="PRINTS" id="PR00081">
    <property type="entry name" value="GDHRDH"/>
</dbReference>
<dbReference type="OrthoDB" id="9803333at2"/>
<dbReference type="GO" id="GO:0016616">
    <property type="term" value="F:oxidoreductase activity, acting on the CH-OH group of donors, NAD or NADP as acceptor"/>
    <property type="evidence" value="ECO:0007669"/>
    <property type="project" value="TreeGrafter"/>
</dbReference>
<dbReference type="SUPFAM" id="SSF51735">
    <property type="entry name" value="NAD(P)-binding Rossmann-fold domains"/>
    <property type="match status" value="1"/>
</dbReference>
<dbReference type="Proteomes" id="UP000247476">
    <property type="component" value="Unassembled WGS sequence"/>
</dbReference>